<proteinExistence type="predicted"/>
<sequence>MGGARTVVMIRPHHFHVNPQTLSDNAFQSADDVTASEVSRRARDEVDQAAFVLRRHGVEVELFDDDRVDRPDAVFPNNWFSTHADGKLVLYPMHAPNRRSERRADVIEHLRHEFEVSELVDLTAAEDEGRALEGTGAIVFDHSTRIAFMARSQRTDDGLFEQVCDLLGYRPHRFDTADSEGLPVYHTNVLLSIGESFAVLCPELLPHHDERGRLREALETQERTVIDLDVAQIGDFAANILELDAPSGPIIAMSTRAHTALTRDQRRALEKGAKLVRLDIPTIERAGGSVRCMLAEIRLGRRDALPAVS</sequence>
<dbReference type="Proteomes" id="UP000317209">
    <property type="component" value="Unassembled WGS sequence"/>
</dbReference>
<dbReference type="InterPro" id="IPR014541">
    <property type="entry name" value="Amdntrnsf_FN0238"/>
</dbReference>
<evidence type="ECO:0000313" key="1">
    <source>
        <dbReference type="EMBL" id="TQL85593.1"/>
    </source>
</evidence>
<organism evidence="1 2">
    <name type="scientific">Microbacterium saperdae</name>
    <dbReference type="NCBI Taxonomy" id="69368"/>
    <lineage>
        <taxon>Bacteria</taxon>
        <taxon>Bacillati</taxon>
        <taxon>Actinomycetota</taxon>
        <taxon>Actinomycetes</taxon>
        <taxon>Micrococcales</taxon>
        <taxon>Microbacteriaceae</taxon>
        <taxon>Microbacterium</taxon>
    </lineage>
</organism>
<keyword evidence="2" id="KW-1185">Reference proteome</keyword>
<dbReference type="Pfam" id="PF19420">
    <property type="entry name" value="DDAH_eukar"/>
    <property type="match status" value="1"/>
</dbReference>
<dbReference type="PANTHER" id="PTHR43224">
    <property type="entry name" value="AMIDINOTRANSFERASE"/>
    <property type="match status" value="1"/>
</dbReference>
<comment type="caution">
    <text evidence="1">The sequence shown here is derived from an EMBL/GenBank/DDBJ whole genome shotgun (WGS) entry which is preliminary data.</text>
</comment>
<evidence type="ECO:0000313" key="2">
    <source>
        <dbReference type="Proteomes" id="UP000317209"/>
    </source>
</evidence>
<reference evidence="1 2" key="1">
    <citation type="submission" date="2019-06" db="EMBL/GenBank/DDBJ databases">
        <title>Sequencing the genomes of 1000 actinobacteria strains.</title>
        <authorList>
            <person name="Klenk H.-P."/>
        </authorList>
    </citation>
    <scope>NUCLEOTIDE SEQUENCE [LARGE SCALE GENOMIC DNA]</scope>
    <source>
        <strain evidence="1 2">DSM 20169</strain>
    </source>
</reference>
<dbReference type="Gene3D" id="3.75.10.10">
    <property type="entry name" value="L-arginine/glycine Amidinotransferase, Chain A"/>
    <property type="match status" value="1"/>
</dbReference>
<dbReference type="AlphaFoldDB" id="A0A543BLC3"/>
<dbReference type="NCBIfam" id="NF046062">
    <property type="entry name" value="citrull_CtlX"/>
    <property type="match status" value="1"/>
</dbReference>
<evidence type="ECO:0008006" key="3">
    <source>
        <dbReference type="Google" id="ProtNLM"/>
    </source>
</evidence>
<dbReference type="PANTHER" id="PTHR43224:SF1">
    <property type="entry name" value="AMIDINOTRANSFERASE"/>
    <property type="match status" value="1"/>
</dbReference>
<dbReference type="SUPFAM" id="SSF55909">
    <property type="entry name" value="Pentein"/>
    <property type="match status" value="1"/>
</dbReference>
<dbReference type="EMBL" id="VFOX01000001">
    <property type="protein sequence ID" value="TQL85593.1"/>
    <property type="molecule type" value="Genomic_DNA"/>
</dbReference>
<accession>A0A543BLC3</accession>
<protein>
    <recommendedName>
        <fullName evidence="3">N-dimethylarginine dimethylaminohydrolase</fullName>
    </recommendedName>
</protein>
<dbReference type="OrthoDB" id="9788268at2"/>
<gene>
    <name evidence="1" type="ORF">FB560_1218</name>
</gene>
<dbReference type="PIRSF" id="PIRSF028188">
    <property type="entry name" value="Amdntrnsf_FN0238"/>
    <property type="match status" value="1"/>
</dbReference>
<name>A0A543BLC3_9MICO</name>